<protein>
    <submittedName>
        <fullName evidence="7">ATP synthase protein I</fullName>
    </submittedName>
</protein>
<feature type="transmembrane region" description="Helical" evidence="6">
    <location>
        <begin position="43"/>
        <end position="65"/>
    </location>
</feature>
<sequence>MARKPISMLDSACVQNDAGVSVASETNMNRQPSRRRSGQAHGILRVLMAQGVTGLLAVLVSWWAAGAAGAVSAFVGVAAYFVPNALFAMHLLVGLAGSGRASPLVFFAGEAFKLAAAIAILWLAGWYGRDWLVWPALLFGLLCVLKGYVLLLALRRMP</sequence>
<feature type="transmembrane region" description="Helical" evidence="6">
    <location>
        <begin position="71"/>
        <end position="92"/>
    </location>
</feature>
<proteinExistence type="predicted"/>
<evidence type="ECO:0000256" key="1">
    <source>
        <dbReference type="ARBA" id="ARBA00004651"/>
    </source>
</evidence>
<evidence type="ECO:0000256" key="2">
    <source>
        <dbReference type="ARBA" id="ARBA00022475"/>
    </source>
</evidence>
<dbReference type="Pfam" id="PF03899">
    <property type="entry name" value="ATP-synt_I"/>
    <property type="match status" value="1"/>
</dbReference>
<keyword evidence="2" id="KW-1003">Cell membrane</keyword>
<accession>A0A4R3VAF5</accession>
<dbReference type="EMBL" id="SMBX01000003">
    <property type="protein sequence ID" value="TCV00552.1"/>
    <property type="molecule type" value="Genomic_DNA"/>
</dbReference>
<evidence type="ECO:0000313" key="8">
    <source>
        <dbReference type="Proteomes" id="UP000294692"/>
    </source>
</evidence>
<dbReference type="GO" id="GO:0005886">
    <property type="term" value="C:plasma membrane"/>
    <property type="evidence" value="ECO:0007669"/>
    <property type="project" value="UniProtKB-SubCell"/>
</dbReference>
<keyword evidence="4 6" id="KW-1133">Transmembrane helix</keyword>
<evidence type="ECO:0000256" key="6">
    <source>
        <dbReference type="SAM" id="Phobius"/>
    </source>
</evidence>
<keyword evidence="5 6" id="KW-0472">Membrane</keyword>
<keyword evidence="3 6" id="KW-0812">Transmembrane</keyword>
<keyword evidence="8" id="KW-1185">Reference proteome</keyword>
<dbReference type="AlphaFoldDB" id="A0A4R3VAF5"/>
<evidence type="ECO:0000256" key="4">
    <source>
        <dbReference type="ARBA" id="ARBA00022989"/>
    </source>
</evidence>
<dbReference type="InterPro" id="IPR005598">
    <property type="entry name" value="ATP_synth_I"/>
</dbReference>
<gene>
    <name evidence="7" type="ORF">EV686_103133</name>
</gene>
<feature type="transmembrane region" description="Helical" evidence="6">
    <location>
        <begin position="131"/>
        <end position="154"/>
    </location>
</feature>
<dbReference type="Proteomes" id="UP000294692">
    <property type="component" value="Unassembled WGS sequence"/>
</dbReference>
<comment type="subcellular location">
    <subcellularLocation>
        <location evidence="1">Cell membrane</location>
        <topology evidence="1">Multi-pass membrane protein</topology>
    </subcellularLocation>
</comment>
<evidence type="ECO:0000256" key="3">
    <source>
        <dbReference type="ARBA" id="ARBA00022692"/>
    </source>
</evidence>
<organism evidence="7 8">
    <name type="scientific">Paracandidimonas soli</name>
    <dbReference type="NCBI Taxonomy" id="1917182"/>
    <lineage>
        <taxon>Bacteria</taxon>
        <taxon>Pseudomonadati</taxon>
        <taxon>Pseudomonadota</taxon>
        <taxon>Betaproteobacteria</taxon>
        <taxon>Burkholderiales</taxon>
        <taxon>Alcaligenaceae</taxon>
        <taxon>Paracandidimonas</taxon>
    </lineage>
</organism>
<feature type="transmembrane region" description="Helical" evidence="6">
    <location>
        <begin position="104"/>
        <end position="125"/>
    </location>
</feature>
<name>A0A4R3VAF5_9BURK</name>
<comment type="caution">
    <text evidence="7">The sequence shown here is derived from an EMBL/GenBank/DDBJ whole genome shotgun (WGS) entry which is preliminary data.</text>
</comment>
<reference evidence="7 8" key="1">
    <citation type="submission" date="2019-03" db="EMBL/GenBank/DDBJ databases">
        <title>Genomic Encyclopedia of Type Strains, Phase IV (KMG-IV): sequencing the most valuable type-strain genomes for metagenomic binning, comparative biology and taxonomic classification.</title>
        <authorList>
            <person name="Goeker M."/>
        </authorList>
    </citation>
    <scope>NUCLEOTIDE SEQUENCE [LARGE SCALE GENOMIC DNA]</scope>
    <source>
        <strain evidence="7 8">DSM 100048</strain>
    </source>
</reference>
<evidence type="ECO:0000256" key="5">
    <source>
        <dbReference type="ARBA" id="ARBA00023136"/>
    </source>
</evidence>
<evidence type="ECO:0000313" key="7">
    <source>
        <dbReference type="EMBL" id="TCV00552.1"/>
    </source>
</evidence>